<name>A0A914PYE6_9BILA</name>
<accession>A0A914PYE6</accession>
<reference evidence="3" key="1">
    <citation type="submission" date="2022-11" db="UniProtKB">
        <authorList>
            <consortium name="WormBaseParasite"/>
        </authorList>
    </citation>
    <scope>IDENTIFICATION</scope>
</reference>
<evidence type="ECO:0000313" key="2">
    <source>
        <dbReference type="Proteomes" id="UP000887578"/>
    </source>
</evidence>
<dbReference type="Proteomes" id="UP000887578">
    <property type="component" value="Unplaced"/>
</dbReference>
<evidence type="ECO:0000256" key="1">
    <source>
        <dbReference type="SAM" id="MobiDB-lite"/>
    </source>
</evidence>
<sequence length="139" mass="15632">MQILFEKKAAEEIHADVGMFYNLLKASTQGARDTAMNDILANMPIWVKRHGRILDKYNELGGKEADRAYKFIKTRAVANSALMKLANVFAQKVPARSSRSPSPGRSSRTPPPPRPLNLVTTYMDGRRVEWSKPILGMME</sequence>
<proteinExistence type="predicted"/>
<keyword evidence="2" id="KW-1185">Reference proteome</keyword>
<dbReference type="AlphaFoldDB" id="A0A914PYE6"/>
<feature type="region of interest" description="Disordered" evidence="1">
    <location>
        <begin position="93"/>
        <end position="118"/>
    </location>
</feature>
<dbReference type="WBParaSite" id="PDA_v2.g21461.t1">
    <property type="protein sequence ID" value="PDA_v2.g21461.t1"/>
    <property type="gene ID" value="PDA_v2.g21461"/>
</dbReference>
<feature type="compositionally biased region" description="Low complexity" evidence="1">
    <location>
        <begin position="94"/>
        <end position="108"/>
    </location>
</feature>
<organism evidence="2 3">
    <name type="scientific">Panagrolaimus davidi</name>
    <dbReference type="NCBI Taxonomy" id="227884"/>
    <lineage>
        <taxon>Eukaryota</taxon>
        <taxon>Metazoa</taxon>
        <taxon>Ecdysozoa</taxon>
        <taxon>Nematoda</taxon>
        <taxon>Chromadorea</taxon>
        <taxon>Rhabditida</taxon>
        <taxon>Tylenchina</taxon>
        <taxon>Panagrolaimomorpha</taxon>
        <taxon>Panagrolaimoidea</taxon>
        <taxon>Panagrolaimidae</taxon>
        <taxon>Panagrolaimus</taxon>
    </lineage>
</organism>
<evidence type="ECO:0000313" key="3">
    <source>
        <dbReference type="WBParaSite" id="PDA_v2.g21461.t1"/>
    </source>
</evidence>
<protein>
    <submittedName>
        <fullName evidence="3">Uncharacterized protein</fullName>
    </submittedName>
</protein>